<dbReference type="EMBL" id="CP041692">
    <property type="protein sequence ID" value="QDP98347.1"/>
    <property type="molecule type" value="Genomic_DNA"/>
</dbReference>
<keyword evidence="3" id="KW-1185">Reference proteome</keyword>
<sequence length="322" mass="35331">MHPPPSTTVPLSVPVGQTAQRPEWVELPAAVRDWVQDQLGAAVVVGRSQRSGYTPGFASRLELADGRRVFVKIAGWERAWLLDSYANEAIKRRTLPAGVPAPKLLWDGRETLQGTEWLALIFEDIDGRHPRRPWQPAAAAAAVAAVERAAQLLSPAPAGFDWQPLSTELGGITEDKEEGIRQHFGDHAGELRELVAGFAERCSGTTLVHGDLRDDNLIIDAGGRAWICDWNFPMLAKPYVDLVTLLLSMRGDGLDADAILAASPLVTADDTDGIDSLLADLGLYYLIAAEGPEPDGSPYLRRHQRWNRDVTLGWLADRRGWR</sequence>
<evidence type="ECO:0000259" key="1">
    <source>
        <dbReference type="Pfam" id="PF01636"/>
    </source>
</evidence>
<accession>A0A516Q4H9</accession>
<dbReference type="OrthoDB" id="2570531at2"/>
<proteinExistence type="predicted"/>
<dbReference type="Pfam" id="PF01636">
    <property type="entry name" value="APH"/>
    <property type="match status" value="1"/>
</dbReference>
<evidence type="ECO:0000313" key="3">
    <source>
        <dbReference type="Proteomes" id="UP000319263"/>
    </source>
</evidence>
<gene>
    <name evidence="2" type="ORF">FOE78_22760</name>
</gene>
<name>A0A516Q4H9_9ACTN</name>
<dbReference type="KEGG" id="mik:FOE78_22760"/>
<feature type="domain" description="Aminoglycoside phosphotransferase" evidence="1">
    <location>
        <begin position="64"/>
        <end position="261"/>
    </location>
</feature>
<dbReference type="SUPFAM" id="SSF56112">
    <property type="entry name" value="Protein kinase-like (PK-like)"/>
    <property type="match status" value="1"/>
</dbReference>
<dbReference type="InterPro" id="IPR011009">
    <property type="entry name" value="Kinase-like_dom_sf"/>
</dbReference>
<protein>
    <submittedName>
        <fullName evidence="2">Aminoglycoside phosphotransferase family protein</fullName>
    </submittedName>
</protein>
<reference evidence="2 3" key="1">
    <citation type="submission" date="2019-07" db="EMBL/GenBank/DDBJ databases">
        <title>Microlunatus dokdonensis sp. nov. isolated from the rhizospheric soil of the wild plant Elymus tsukushiensis.</title>
        <authorList>
            <person name="Ghim S.-Y."/>
            <person name="Hwang Y.-J."/>
            <person name="Son J.-S."/>
            <person name="Shin J.-H."/>
        </authorList>
    </citation>
    <scope>NUCLEOTIDE SEQUENCE [LARGE SCALE GENOMIC DNA]</scope>
    <source>
        <strain evidence="2 3">KUDC0627</strain>
    </source>
</reference>
<dbReference type="AlphaFoldDB" id="A0A516Q4H9"/>
<dbReference type="Gene3D" id="3.90.1200.10">
    <property type="match status" value="1"/>
</dbReference>
<dbReference type="RefSeq" id="WP_143988286.1">
    <property type="nucleotide sequence ID" value="NZ_CP041692.1"/>
</dbReference>
<dbReference type="InterPro" id="IPR002575">
    <property type="entry name" value="Aminoglycoside_PTrfase"/>
</dbReference>
<organism evidence="2 3">
    <name type="scientific">Microlunatus elymi</name>
    <dbReference type="NCBI Taxonomy" id="2596828"/>
    <lineage>
        <taxon>Bacteria</taxon>
        <taxon>Bacillati</taxon>
        <taxon>Actinomycetota</taxon>
        <taxon>Actinomycetes</taxon>
        <taxon>Propionibacteriales</taxon>
        <taxon>Propionibacteriaceae</taxon>
        <taxon>Microlunatus</taxon>
    </lineage>
</organism>
<dbReference type="GO" id="GO:0016740">
    <property type="term" value="F:transferase activity"/>
    <property type="evidence" value="ECO:0007669"/>
    <property type="project" value="UniProtKB-KW"/>
</dbReference>
<keyword evidence="2" id="KW-0808">Transferase</keyword>
<dbReference type="Proteomes" id="UP000319263">
    <property type="component" value="Chromosome"/>
</dbReference>
<evidence type="ECO:0000313" key="2">
    <source>
        <dbReference type="EMBL" id="QDP98347.1"/>
    </source>
</evidence>